<dbReference type="AlphaFoldDB" id="A0A1B1SA02"/>
<protein>
    <submittedName>
        <fullName evidence="2">Uncharacterized protein</fullName>
    </submittedName>
</protein>
<name>A0A1B1SA02_9BACT</name>
<feature type="transmembrane region" description="Helical" evidence="1">
    <location>
        <begin position="84"/>
        <end position="103"/>
    </location>
</feature>
<dbReference type="KEGG" id="pary:A4V02_07745"/>
<feature type="transmembrane region" description="Helical" evidence="1">
    <location>
        <begin position="6"/>
        <end position="25"/>
    </location>
</feature>
<dbReference type="OrthoDB" id="1068050at2"/>
<keyword evidence="1" id="KW-0472">Membrane</keyword>
<evidence type="ECO:0000313" key="2">
    <source>
        <dbReference type="EMBL" id="ANU63628.1"/>
    </source>
</evidence>
<evidence type="ECO:0000256" key="1">
    <source>
        <dbReference type="SAM" id="Phobius"/>
    </source>
</evidence>
<evidence type="ECO:0000313" key="3">
    <source>
        <dbReference type="Proteomes" id="UP000186351"/>
    </source>
</evidence>
<keyword evidence="1" id="KW-1133">Transmembrane helix</keyword>
<gene>
    <name evidence="2" type="ORF">A4V02_07745</name>
</gene>
<reference evidence="3" key="1">
    <citation type="submission" date="2016-04" db="EMBL/GenBank/DDBJ databases">
        <title>Complete Genome Sequences of Twelve Strains of a Stable Defined Moderately Diverse Mouse Microbiota 2 (sDMDMm2).</title>
        <authorList>
            <person name="Uchimura Y."/>
            <person name="Wyss M."/>
            <person name="Brugiroux S."/>
            <person name="Limenitakis J.P."/>
            <person name="Stecher B."/>
            <person name="McCoy K.D."/>
            <person name="Macpherson A.J."/>
        </authorList>
    </citation>
    <scope>NUCLEOTIDE SEQUENCE [LARGE SCALE GENOMIC DNA]</scope>
    <source>
        <strain evidence="3">YL27</strain>
    </source>
</reference>
<dbReference type="EMBL" id="CP015402">
    <property type="protein sequence ID" value="ANU63628.1"/>
    <property type="molecule type" value="Genomic_DNA"/>
</dbReference>
<sequence>MEDVLRYIFIAVIVYAVGMEIYKAVRTRTVDYSLWAIIVLMGAVLWISRGFLISSRIYDFLMIAVWLVAIGCFVLSWKSQYGKYLKSIAIGGLLVFFALFSYWNIKAQSIVPTTLVTSLNGYSTNRIDEVCFRYNGTPFWRSYNLNNYPNVKLLPEQYDVRLTIKLISTNIAKLESITLIPRAKI</sequence>
<keyword evidence="3" id="KW-1185">Reference proteome</keyword>
<keyword evidence="1" id="KW-0812">Transmembrane</keyword>
<dbReference type="STRING" id="1796646.A4V02_07745"/>
<accession>A0A1Z2XIP1</accession>
<dbReference type="RefSeq" id="WP_068960935.1">
    <property type="nucleotide sequence ID" value="NZ_CAJTAP010000038.1"/>
</dbReference>
<dbReference type="Proteomes" id="UP000186351">
    <property type="component" value="Chromosome"/>
</dbReference>
<proteinExistence type="predicted"/>
<organism evidence="2 3">
    <name type="scientific">Muribaculum intestinale</name>
    <dbReference type="NCBI Taxonomy" id="1796646"/>
    <lineage>
        <taxon>Bacteria</taxon>
        <taxon>Pseudomonadati</taxon>
        <taxon>Bacteroidota</taxon>
        <taxon>Bacteroidia</taxon>
        <taxon>Bacteroidales</taxon>
        <taxon>Muribaculaceae</taxon>
        <taxon>Muribaculum</taxon>
    </lineage>
</organism>
<dbReference type="GeneID" id="65536748"/>
<feature type="transmembrane region" description="Helical" evidence="1">
    <location>
        <begin position="32"/>
        <end position="51"/>
    </location>
</feature>
<feature type="transmembrane region" description="Helical" evidence="1">
    <location>
        <begin position="57"/>
        <end position="77"/>
    </location>
</feature>
<accession>A0A1B1SA02</accession>